<evidence type="ECO:0000313" key="2">
    <source>
        <dbReference type="Proteomes" id="UP000239724"/>
    </source>
</evidence>
<reference evidence="1 2" key="1">
    <citation type="journal article" date="2018" name="Arch. Microbiol.">
        <title>New insights into the metabolic potential of the phototrophic purple bacterium Rhodopila globiformis DSM 161(T) from its draft genome sequence and evidence for a vanadium-dependent nitrogenase.</title>
        <authorList>
            <person name="Imhoff J.F."/>
            <person name="Rahn T."/>
            <person name="Kunzel S."/>
            <person name="Neulinger S.C."/>
        </authorList>
    </citation>
    <scope>NUCLEOTIDE SEQUENCE [LARGE SCALE GENOMIC DNA]</scope>
    <source>
        <strain evidence="1 2">DSM 161</strain>
    </source>
</reference>
<dbReference type="EMBL" id="NHRY01000192">
    <property type="protein sequence ID" value="PPQ31332.1"/>
    <property type="molecule type" value="Genomic_DNA"/>
</dbReference>
<gene>
    <name evidence="1" type="ORF">CCS01_17545</name>
</gene>
<protein>
    <submittedName>
        <fullName evidence="1">Uncharacterized protein</fullName>
    </submittedName>
</protein>
<dbReference type="Proteomes" id="UP000239724">
    <property type="component" value="Unassembled WGS sequence"/>
</dbReference>
<organism evidence="1 2">
    <name type="scientific">Rhodopila globiformis</name>
    <name type="common">Rhodopseudomonas globiformis</name>
    <dbReference type="NCBI Taxonomy" id="1071"/>
    <lineage>
        <taxon>Bacteria</taxon>
        <taxon>Pseudomonadati</taxon>
        <taxon>Pseudomonadota</taxon>
        <taxon>Alphaproteobacteria</taxon>
        <taxon>Acetobacterales</taxon>
        <taxon>Acetobacteraceae</taxon>
        <taxon>Rhodopila</taxon>
    </lineage>
</organism>
<keyword evidence="2" id="KW-1185">Reference proteome</keyword>
<sequence length="103" mass="10957">MAASIRSSALRRVPHEEAYAGAGLTISQAWEQRLRDATRFVHERVPGRAALVHDLVDVAIEPMCERSPLRKRHTPSGGLNSGLWAGSVTGVMVGGATRSAAVA</sequence>
<accession>A0A2S6N9N6</accession>
<evidence type="ECO:0000313" key="1">
    <source>
        <dbReference type="EMBL" id="PPQ31332.1"/>
    </source>
</evidence>
<comment type="caution">
    <text evidence="1">The sequence shown here is derived from an EMBL/GenBank/DDBJ whole genome shotgun (WGS) entry which is preliminary data.</text>
</comment>
<dbReference type="AlphaFoldDB" id="A0A2S6N9N6"/>
<name>A0A2S6N9N6_RHOGL</name>
<proteinExistence type="predicted"/>